<organism evidence="5 6">
    <name type="scientific">Jaapia argillacea MUCL 33604</name>
    <dbReference type="NCBI Taxonomy" id="933084"/>
    <lineage>
        <taxon>Eukaryota</taxon>
        <taxon>Fungi</taxon>
        <taxon>Dikarya</taxon>
        <taxon>Basidiomycota</taxon>
        <taxon>Agaricomycotina</taxon>
        <taxon>Agaricomycetes</taxon>
        <taxon>Agaricomycetidae</taxon>
        <taxon>Jaapiales</taxon>
        <taxon>Jaapiaceae</taxon>
        <taxon>Jaapia</taxon>
    </lineage>
</organism>
<feature type="compositionally biased region" description="Basic residues" evidence="3">
    <location>
        <begin position="433"/>
        <end position="446"/>
    </location>
</feature>
<evidence type="ECO:0000313" key="5">
    <source>
        <dbReference type="EMBL" id="KDQ61747.1"/>
    </source>
</evidence>
<evidence type="ECO:0000256" key="1">
    <source>
        <dbReference type="ARBA" id="ARBA00004123"/>
    </source>
</evidence>
<protein>
    <recommendedName>
        <fullName evidence="4">RED-like N-terminal domain-containing protein</fullName>
    </recommendedName>
</protein>
<dbReference type="Pfam" id="PF07808">
    <property type="entry name" value="RED_N"/>
    <property type="match status" value="1"/>
</dbReference>
<dbReference type="InterPro" id="IPR012916">
    <property type="entry name" value="RED_N"/>
</dbReference>
<keyword evidence="2" id="KW-0539">Nucleus</keyword>
<name>A0A067QE11_9AGAM</name>
<accession>A0A067QE11</accession>
<reference evidence="6" key="1">
    <citation type="journal article" date="2014" name="Proc. Natl. Acad. Sci. U.S.A.">
        <title>Extensive sampling of basidiomycete genomes demonstrates inadequacy of the white-rot/brown-rot paradigm for wood decay fungi.</title>
        <authorList>
            <person name="Riley R."/>
            <person name="Salamov A.A."/>
            <person name="Brown D.W."/>
            <person name="Nagy L.G."/>
            <person name="Floudas D."/>
            <person name="Held B.W."/>
            <person name="Levasseur A."/>
            <person name="Lombard V."/>
            <person name="Morin E."/>
            <person name="Otillar R."/>
            <person name="Lindquist E.A."/>
            <person name="Sun H."/>
            <person name="LaButti K.M."/>
            <person name="Schmutz J."/>
            <person name="Jabbour D."/>
            <person name="Luo H."/>
            <person name="Baker S.E."/>
            <person name="Pisabarro A.G."/>
            <person name="Walton J.D."/>
            <person name="Blanchette R.A."/>
            <person name="Henrissat B."/>
            <person name="Martin F."/>
            <person name="Cullen D."/>
            <person name="Hibbett D.S."/>
            <person name="Grigoriev I.V."/>
        </authorList>
    </citation>
    <scope>NUCLEOTIDE SEQUENCE [LARGE SCALE GENOMIC DNA]</scope>
    <source>
        <strain evidence="6">MUCL 33604</strain>
    </source>
</reference>
<feature type="region of interest" description="Disordered" evidence="3">
    <location>
        <begin position="1"/>
        <end position="77"/>
    </location>
</feature>
<feature type="domain" description="RED-like N-terminal" evidence="4">
    <location>
        <begin position="55"/>
        <end position="162"/>
    </location>
</feature>
<evidence type="ECO:0000256" key="3">
    <source>
        <dbReference type="SAM" id="MobiDB-lite"/>
    </source>
</evidence>
<feature type="compositionally biased region" description="Low complexity" evidence="3">
    <location>
        <begin position="12"/>
        <end position="31"/>
    </location>
</feature>
<dbReference type="HOGENOM" id="CLU_048753_0_0_1"/>
<feature type="region of interest" description="Disordered" evidence="3">
    <location>
        <begin position="188"/>
        <end position="453"/>
    </location>
</feature>
<comment type="subcellular location">
    <subcellularLocation>
        <location evidence="1">Nucleus</location>
    </subcellularLocation>
</comment>
<evidence type="ECO:0000256" key="2">
    <source>
        <dbReference type="ARBA" id="ARBA00023242"/>
    </source>
</evidence>
<dbReference type="STRING" id="933084.A0A067QE11"/>
<dbReference type="GO" id="GO:0005634">
    <property type="term" value="C:nucleus"/>
    <property type="evidence" value="ECO:0007669"/>
    <property type="project" value="UniProtKB-SubCell"/>
</dbReference>
<dbReference type="AlphaFoldDB" id="A0A067QE11"/>
<feature type="compositionally biased region" description="Pro residues" evidence="3">
    <location>
        <begin position="288"/>
        <end position="303"/>
    </location>
</feature>
<dbReference type="EMBL" id="KL197712">
    <property type="protein sequence ID" value="KDQ61747.1"/>
    <property type="molecule type" value="Genomic_DNA"/>
</dbReference>
<dbReference type="OrthoDB" id="3366823at2759"/>
<dbReference type="InterPro" id="IPR039896">
    <property type="entry name" value="Red-like"/>
</dbReference>
<keyword evidence="6" id="KW-1185">Reference proteome</keyword>
<feature type="compositionally biased region" description="Basic and acidic residues" evidence="3">
    <location>
        <begin position="60"/>
        <end position="70"/>
    </location>
</feature>
<evidence type="ECO:0000259" key="4">
    <source>
        <dbReference type="Pfam" id="PF07808"/>
    </source>
</evidence>
<evidence type="ECO:0000313" key="6">
    <source>
        <dbReference type="Proteomes" id="UP000027265"/>
    </source>
</evidence>
<gene>
    <name evidence="5" type="ORF">JAAARDRAFT_66814</name>
</gene>
<proteinExistence type="predicted"/>
<dbReference type="InParanoid" id="A0A067QE11"/>
<dbReference type="PANTHER" id="PTHR12765">
    <property type="entry name" value="RED PROTEIN IK FACTOR CYTOKINE IK"/>
    <property type="match status" value="1"/>
</dbReference>
<sequence>MDQDSFRQLLHSKPGGSSSSGQTPSSRPRGSLLAAASKPKPKTEPAQPAFKPRKVNKSSKYRDRATERRQGTGNDFAQVEALLEDFERQNADIEDKEAIEEKRQYLGGDSTHSILVKGLDYALLEQNKAKEAAVSSVADDLSLEQAFLDSASSAKVGGEGKKRTRDEIVGELKKRRKGLEGDLDLDLDLDAKRRKVEQEEEERVEEEKRKSLAATGKFKPIGFKPITSSTTDKPKNKKGKEPQDGEKKKRKKKKVVPEVGSGPSVATESKPVGKLEDKPQQPTSSTSPPQPTQPPAPRQPPIQEPQEPLEEDFDIFAGAGDYTGIDLGSDSDSDPERPSAPSKHPTQPHPESEPETTLPKKANWFGSPAHSPSPPPLASTILKAVASGSGTKPEDGEVEGEEEGEMRLVPLSSSAIPSIKEFLAMEQEEEKKEKRRAKKEKKKKSGKKGDESD</sequence>
<dbReference type="Proteomes" id="UP000027265">
    <property type="component" value="Unassembled WGS sequence"/>
</dbReference>